<protein>
    <submittedName>
        <fullName evidence="1">Uncharacterized protein</fullName>
    </submittedName>
</protein>
<dbReference type="EMBL" id="JAGIZQ010000007">
    <property type="protein sequence ID" value="KAH6616948.1"/>
    <property type="molecule type" value="Genomic_DNA"/>
</dbReference>
<name>A0ACB7NUD9_9PEZI</name>
<comment type="caution">
    <text evidence="1">The sequence shown here is derived from an EMBL/GenBank/DDBJ whole genome shotgun (WGS) entry which is preliminary data.</text>
</comment>
<gene>
    <name evidence="1" type="ORF">F5144DRAFT_551464</name>
</gene>
<organism evidence="1 2">
    <name type="scientific">Chaetomium tenue</name>
    <dbReference type="NCBI Taxonomy" id="1854479"/>
    <lineage>
        <taxon>Eukaryota</taxon>
        <taxon>Fungi</taxon>
        <taxon>Dikarya</taxon>
        <taxon>Ascomycota</taxon>
        <taxon>Pezizomycotina</taxon>
        <taxon>Sordariomycetes</taxon>
        <taxon>Sordariomycetidae</taxon>
        <taxon>Sordariales</taxon>
        <taxon>Chaetomiaceae</taxon>
        <taxon>Chaetomium</taxon>
    </lineage>
</organism>
<reference evidence="1 2" key="1">
    <citation type="journal article" date="2021" name="Nat. Commun.">
        <title>Genetic determinants of endophytism in the Arabidopsis root mycobiome.</title>
        <authorList>
            <person name="Mesny F."/>
            <person name="Miyauchi S."/>
            <person name="Thiergart T."/>
            <person name="Pickel B."/>
            <person name="Atanasova L."/>
            <person name="Karlsson M."/>
            <person name="Huettel B."/>
            <person name="Barry K.W."/>
            <person name="Haridas S."/>
            <person name="Chen C."/>
            <person name="Bauer D."/>
            <person name="Andreopoulos W."/>
            <person name="Pangilinan J."/>
            <person name="LaButti K."/>
            <person name="Riley R."/>
            <person name="Lipzen A."/>
            <person name="Clum A."/>
            <person name="Drula E."/>
            <person name="Henrissat B."/>
            <person name="Kohler A."/>
            <person name="Grigoriev I.V."/>
            <person name="Martin F.M."/>
            <person name="Hacquard S."/>
        </authorList>
    </citation>
    <scope>NUCLEOTIDE SEQUENCE [LARGE SCALE GENOMIC DNA]</scope>
    <source>
        <strain evidence="1 2">MPI-SDFR-AT-0079</strain>
    </source>
</reference>
<evidence type="ECO:0000313" key="2">
    <source>
        <dbReference type="Proteomes" id="UP000724584"/>
    </source>
</evidence>
<sequence>MADLPASSPDLFASLDGGLDAFDMGDGALGDSSIVDASGPAATSATAAASIVAKTPIPAADAGGRSGTLSNSPPDVTAPSQQQQQQQQQPDLFSPVTASQWGFQDTPPYESPINDGNPFGVTPQQTWDLPLNLSQLPQQSFYLQSTTAPAHDPSFASAPAVDNLSLASAFAPNLQPRQPETLRTIENTLTPAQRERLKTIAMPPHLQYRSPQSAAGSPDSASSGHDKGSLSSPDGAGQSKGYGRKRKSSAEVDEDEDDDDLEQPVKRTAHNMIEKRYRNNLNDKIAALRDSVPSLRIMSKSARGEDTTEDREELHGLTPAHKLNKATILSKATEYIRHLEKRNNRLFEENSTMHERISAFEKLFMAGALTGQLPNPLQQPPTPIQYAQDAGNFLNTPMATPQSSDPPGMIPIPDDMKRILAAQHLNAGRPYPIPPQQFGQTPALVRQQQLQQQQQQAQGQTGRWNPYLGKLMVGSLAGLMLICVVLLEDTDDTGYTDARGLSFLVKQLGPWLRAPIFTVGGFDASIVVMLAKLNQLLFLGAFLWAAFSSFFDLSAFRPSKKSTSTPTDVKAVPSLASPIHVRRQAWLTAIQTVWVPRHNFFLEAAALLAKTMKYTLRNVVGSHGYLTLTGLSAEEETARVKAWSIALDAQLAGGDVEINKSRLTLTLIASGTLPDTPLRLMLKALHIRVLLRRLNGATWAANMIAAKLARMKWNEARQLNRILNSLPEGESSLDNALPEHLAALIEEDCDEVLSDVIIQRAHNLAWNQDTTHNLVDKIDGMDTVVEDPAVRSPMDAVASWYSNATLHRVLLSSLQPSPDDPAAHGLADDIALAVRVAPIGSNAQVRALIARAVLADGKRGAHIVSALQALGPSANPDKHRDHSSGVPPLIDSPMTSIVPDPDAQMALRCAMGIAQLQKFEDPPAAAYLTIDSVLPAAAAVADLSLLGYTAAFHLMDTLNHHAVAREACAHSLERLAGNLRIWMGCDSAAGQKAGVDAALRADMIGRCLAVTKSVVGMEADPGYGSMDEECVADAEGGGC</sequence>
<accession>A0ACB7NUD9</accession>
<proteinExistence type="predicted"/>
<dbReference type="Proteomes" id="UP000724584">
    <property type="component" value="Unassembled WGS sequence"/>
</dbReference>
<evidence type="ECO:0000313" key="1">
    <source>
        <dbReference type="EMBL" id="KAH6616948.1"/>
    </source>
</evidence>
<keyword evidence="2" id="KW-1185">Reference proteome</keyword>